<keyword evidence="2" id="KW-1185">Reference proteome</keyword>
<dbReference type="Proteomes" id="UP001280121">
    <property type="component" value="Unassembled WGS sequence"/>
</dbReference>
<organism evidence="1 2">
    <name type="scientific">Dipteronia dyeriana</name>
    <dbReference type="NCBI Taxonomy" id="168575"/>
    <lineage>
        <taxon>Eukaryota</taxon>
        <taxon>Viridiplantae</taxon>
        <taxon>Streptophyta</taxon>
        <taxon>Embryophyta</taxon>
        <taxon>Tracheophyta</taxon>
        <taxon>Spermatophyta</taxon>
        <taxon>Magnoliopsida</taxon>
        <taxon>eudicotyledons</taxon>
        <taxon>Gunneridae</taxon>
        <taxon>Pentapetalae</taxon>
        <taxon>rosids</taxon>
        <taxon>malvids</taxon>
        <taxon>Sapindales</taxon>
        <taxon>Sapindaceae</taxon>
        <taxon>Hippocastanoideae</taxon>
        <taxon>Acereae</taxon>
        <taxon>Dipteronia</taxon>
    </lineage>
</organism>
<protein>
    <submittedName>
        <fullName evidence="1">Uncharacterized protein</fullName>
    </submittedName>
</protein>
<comment type="caution">
    <text evidence="1">The sequence shown here is derived from an EMBL/GenBank/DDBJ whole genome shotgun (WGS) entry which is preliminary data.</text>
</comment>
<dbReference type="EMBL" id="JANJYI010000004">
    <property type="protein sequence ID" value="KAK2654660.1"/>
    <property type="molecule type" value="Genomic_DNA"/>
</dbReference>
<sequence>MNSYRGDRGQTTIAWESDRSIYAWSPNCSNGSKWMDVLTTLMDVLTGGYIEGDIRIFGFSKKQETFVRSHSPQVNVKESLMELFELNYSQKPKIMWMKRLS</sequence>
<reference evidence="1" key="1">
    <citation type="journal article" date="2023" name="Plant J.">
        <title>Genome sequences and population genomics provide insights into the demographic history, inbreeding, and mutation load of two 'living fossil' tree species of Dipteronia.</title>
        <authorList>
            <person name="Feng Y."/>
            <person name="Comes H.P."/>
            <person name="Chen J."/>
            <person name="Zhu S."/>
            <person name="Lu R."/>
            <person name="Zhang X."/>
            <person name="Li P."/>
            <person name="Qiu J."/>
            <person name="Olsen K.M."/>
            <person name="Qiu Y."/>
        </authorList>
    </citation>
    <scope>NUCLEOTIDE SEQUENCE</scope>
    <source>
        <strain evidence="1">KIB01</strain>
    </source>
</reference>
<evidence type="ECO:0000313" key="1">
    <source>
        <dbReference type="EMBL" id="KAK2654660.1"/>
    </source>
</evidence>
<evidence type="ECO:0000313" key="2">
    <source>
        <dbReference type="Proteomes" id="UP001280121"/>
    </source>
</evidence>
<accession>A0AAD9X852</accession>
<proteinExistence type="predicted"/>
<dbReference type="AlphaFoldDB" id="A0AAD9X852"/>
<name>A0AAD9X852_9ROSI</name>
<gene>
    <name evidence="1" type="ORF">Ddye_014516</name>
</gene>